<gene>
    <name evidence="9" type="primary">hrpB</name>
    <name evidence="9" type="ORF">ACFOGJ_21520</name>
</gene>
<dbReference type="Pfam" id="PF00271">
    <property type="entry name" value="Helicase_C"/>
    <property type="match status" value="1"/>
</dbReference>
<evidence type="ECO:0000256" key="5">
    <source>
        <dbReference type="ARBA" id="ARBA00022840"/>
    </source>
</evidence>
<keyword evidence="3 9" id="KW-0378">Hydrolase</keyword>
<dbReference type="NCBIfam" id="TIGR01970">
    <property type="entry name" value="DEAH_box_HrpB"/>
    <property type="match status" value="1"/>
</dbReference>
<dbReference type="EC" id="3.6.4.13" evidence="1"/>
<evidence type="ECO:0000259" key="8">
    <source>
        <dbReference type="PROSITE" id="PS51194"/>
    </source>
</evidence>
<dbReference type="InterPro" id="IPR013689">
    <property type="entry name" value="RNA_helicase_ATP-dep_HrpB_C"/>
</dbReference>
<sequence>MPSAPPSRNTEAQPADIEAAAAALVARLEAGRQAILVAPPGTGKTTRVPPALADAGWLPPGARILVLEPRRVAARAAAGFVAAARGEAVGESVGYAVRLDRKAGPRTRIEFVTEGVLTRRLQSDPELQGIGCLVFDEVHERNLEGDLALALALDVQAGLRPDLRLLAMSATPDVAALRRVLPDAGLVELAAPGHPVEIRHAPPRDGEGLADAVARSVAEAVALEPGDLLAFLPGVREIRDTAAALRPLLPPAVAVLELHGRVPPAEQDRALRRDPDGRRRVVLATNVAESSVTVDGVRLVVDGGRARRPALDHAVGLSRLVTEPIAQANATQRAGRAGRQAPGICWRLWPKAAHGALSPQPEPEIRRADLAELVLALADWGVGEPAALTWIDPPPPQAVAAATGLLQDLGALDAGSAVTPLGRRMAGLPLHPRLARLLLAGIDEGAAATAAEAAALLSEGGGPDEIDLVHRLAALRRDRGPGSRRVADLAKRLLRLAGQGRDAGGGGDRGASLGSLLAAGFPDRVALPAGGGAFKMRNGRQAVLPERHPLAAAEALVVLDAGGARSGARIYAAAALTLAELEARFAAAIVAEERLDWSPERGLTGHAVRRLGELELARRPLGEVDADRAQAAICAFVAARGADALPWTGAAGRMRARIAAAAAARPDLAWPEPADAAVQEALAGMLAARIGRAAPAPEVLERTLAEGLEALLDWPARQALEAAAPSRLRLANGLERALDHEEGRPVLRLRLQDLFGVAETPRLPDGSAVQLDILSPAGRTLQKTGDLARFWAGSYAEVRKEMRGRYPKHPWPEDPAAVSPPVRRGRGGAPDG</sequence>
<feature type="domain" description="Helicase C-terminal" evidence="8">
    <location>
        <begin position="216"/>
        <end position="381"/>
    </location>
</feature>
<dbReference type="InterPro" id="IPR002464">
    <property type="entry name" value="DNA/RNA_helicase_DEAH_CS"/>
</dbReference>
<keyword evidence="4 9" id="KW-0347">Helicase</keyword>
<dbReference type="InterPro" id="IPR014001">
    <property type="entry name" value="Helicase_ATP-bd"/>
</dbReference>
<evidence type="ECO:0000256" key="4">
    <source>
        <dbReference type="ARBA" id="ARBA00022806"/>
    </source>
</evidence>
<keyword evidence="2" id="KW-0547">Nucleotide-binding</keyword>
<dbReference type="InterPro" id="IPR007502">
    <property type="entry name" value="Helicase-assoc_dom"/>
</dbReference>
<dbReference type="GO" id="GO:0003724">
    <property type="term" value="F:RNA helicase activity"/>
    <property type="evidence" value="ECO:0007669"/>
    <property type="project" value="UniProtKB-EC"/>
</dbReference>
<dbReference type="PROSITE" id="PS00690">
    <property type="entry name" value="DEAH_ATP_HELICASE"/>
    <property type="match status" value="1"/>
</dbReference>
<dbReference type="SMART" id="SM00847">
    <property type="entry name" value="HA2"/>
    <property type="match status" value="1"/>
</dbReference>
<dbReference type="PIRSF" id="PIRSF005496">
    <property type="entry name" value="ATP_hel_hrpB"/>
    <property type="match status" value="1"/>
</dbReference>
<keyword evidence="10" id="KW-1185">Reference proteome</keyword>
<evidence type="ECO:0000313" key="10">
    <source>
        <dbReference type="Proteomes" id="UP001595528"/>
    </source>
</evidence>
<dbReference type="EMBL" id="JBHRTR010000034">
    <property type="protein sequence ID" value="MFC3229844.1"/>
    <property type="molecule type" value="Genomic_DNA"/>
</dbReference>
<dbReference type="Pfam" id="PF04408">
    <property type="entry name" value="WHD_HA2"/>
    <property type="match status" value="1"/>
</dbReference>
<feature type="domain" description="Helicase ATP-binding" evidence="7">
    <location>
        <begin position="25"/>
        <end position="190"/>
    </location>
</feature>
<evidence type="ECO:0000313" key="9">
    <source>
        <dbReference type="EMBL" id="MFC3229844.1"/>
    </source>
</evidence>
<dbReference type="InterPro" id="IPR011545">
    <property type="entry name" value="DEAD/DEAH_box_helicase_dom"/>
</dbReference>
<protein>
    <recommendedName>
        <fullName evidence="1">RNA helicase</fullName>
        <ecNumber evidence="1">3.6.4.13</ecNumber>
    </recommendedName>
</protein>
<evidence type="ECO:0000256" key="2">
    <source>
        <dbReference type="ARBA" id="ARBA00022741"/>
    </source>
</evidence>
<dbReference type="Gene3D" id="3.40.50.300">
    <property type="entry name" value="P-loop containing nucleotide triphosphate hydrolases"/>
    <property type="match status" value="2"/>
</dbReference>
<accession>A0ABV7L5K0</accession>
<dbReference type="RefSeq" id="WP_379904427.1">
    <property type="nucleotide sequence ID" value="NZ_JBHRTR010000034.1"/>
</dbReference>
<dbReference type="PROSITE" id="PS51194">
    <property type="entry name" value="HELICASE_CTER"/>
    <property type="match status" value="1"/>
</dbReference>
<dbReference type="SMART" id="SM00487">
    <property type="entry name" value="DEXDc"/>
    <property type="match status" value="1"/>
</dbReference>
<evidence type="ECO:0000256" key="1">
    <source>
        <dbReference type="ARBA" id="ARBA00012552"/>
    </source>
</evidence>
<dbReference type="Pfam" id="PF08482">
    <property type="entry name" value="HrpB_C"/>
    <property type="match status" value="1"/>
</dbReference>
<evidence type="ECO:0000259" key="7">
    <source>
        <dbReference type="PROSITE" id="PS51192"/>
    </source>
</evidence>
<dbReference type="InterPro" id="IPR001650">
    <property type="entry name" value="Helicase_C-like"/>
</dbReference>
<evidence type="ECO:0000256" key="3">
    <source>
        <dbReference type="ARBA" id="ARBA00022801"/>
    </source>
</evidence>
<dbReference type="GO" id="GO:0016787">
    <property type="term" value="F:hydrolase activity"/>
    <property type="evidence" value="ECO:0007669"/>
    <property type="project" value="UniProtKB-KW"/>
</dbReference>
<dbReference type="CDD" id="cd18791">
    <property type="entry name" value="SF2_C_RHA"/>
    <property type="match status" value="1"/>
</dbReference>
<dbReference type="SMART" id="SM00490">
    <property type="entry name" value="HELICc"/>
    <property type="match status" value="1"/>
</dbReference>
<dbReference type="SUPFAM" id="SSF52540">
    <property type="entry name" value="P-loop containing nucleoside triphosphate hydrolases"/>
    <property type="match status" value="1"/>
</dbReference>
<organism evidence="9 10">
    <name type="scientific">Marinibaculum pumilum</name>
    <dbReference type="NCBI Taxonomy" id="1766165"/>
    <lineage>
        <taxon>Bacteria</taxon>
        <taxon>Pseudomonadati</taxon>
        <taxon>Pseudomonadota</taxon>
        <taxon>Alphaproteobacteria</taxon>
        <taxon>Rhodospirillales</taxon>
        <taxon>Rhodospirillaceae</taxon>
        <taxon>Marinibaculum</taxon>
    </lineage>
</organism>
<dbReference type="PANTHER" id="PTHR43519">
    <property type="entry name" value="ATP-DEPENDENT RNA HELICASE HRPB"/>
    <property type="match status" value="1"/>
</dbReference>
<dbReference type="Gene3D" id="1.20.120.1080">
    <property type="match status" value="1"/>
</dbReference>
<dbReference type="InterPro" id="IPR048333">
    <property type="entry name" value="HA2_WH"/>
</dbReference>
<dbReference type="InterPro" id="IPR027417">
    <property type="entry name" value="P-loop_NTPase"/>
</dbReference>
<dbReference type="Proteomes" id="UP001595528">
    <property type="component" value="Unassembled WGS sequence"/>
</dbReference>
<comment type="caution">
    <text evidence="9">The sequence shown here is derived from an EMBL/GenBank/DDBJ whole genome shotgun (WGS) entry which is preliminary data.</text>
</comment>
<dbReference type="PROSITE" id="PS51192">
    <property type="entry name" value="HELICASE_ATP_BIND_1"/>
    <property type="match status" value="1"/>
</dbReference>
<name>A0ABV7L5K0_9PROT</name>
<proteinExistence type="predicted"/>
<keyword evidence="5" id="KW-0067">ATP-binding</keyword>
<evidence type="ECO:0000256" key="6">
    <source>
        <dbReference type="SAM" id="MobiDB-lite"/>
    </source>
</evidence>
<reference evidence="10" key="1">
    <citation type="journal article" date="2019" name="Int. J. Syst. Evol. Microbiol.">
        <title>The Global Catalogue of Microorganisms (GCM) 10K type strain sequencing project: providing services to taxonomists for standard genome sequencing and annotation.</title>
        <authorList>
            <consortium name="The Broad Institute Genomics Platform"/>
            <consortium name="The Broad Institute Genome Sequencing Center for Infectious Disease"/>
            <person name="Wu L."/>
            <person name="Ma J."/>
        </authorList>
    </citation>
    <scope>NUCLEOTIDE SEQUENCE [LARGE SCALE GENOMIC DNA]</scope>
    <source>
        <strain evidence="10">KCTC 42964</strain>
    </source>
</reference>
<dbReference type="PANTHER" id="PTHR43519:SF1">
    <property type="entry name" value="ATP-DEPENDENT RNA HELICASE HRPB"/>
    <property type="match status" value="1"/>
</dbReference>
<dbReference type="InterPro" id="IPR010225">
    <property type="entry name" value="HrpB"/>
</dbReference>
<dbReference type="Pfam" id="PF00270">
    <property type="entry name" value="DEAD"/>
    <property type="match status" value="1"/>
</dbReference>
<feature type="region of interest" description="Disordered" evidence="6">
    <location>
        <begin position="804"/>
        <end position="832"/>
    </location>
</feature>